<proteinExistence type="predicted"/>
<gene>
    <name evidence="2" type="ORF">B0I35DRAFT_364513</name>
</gene>
<comment type="caution">
    <text evidence="2">The sequence shown here is derived from an EMBL/GenBank/DDBJ whole genome shotgun (WGS) entry which is preliminary data.</text>
</comment>
<dbReference type="InterPro" id="IPR004843">
    <property type="entry name" value="Calcineurin-like_PHP"/>
</dbReference>
<sequence>MEQQQNIRFLILSDTHDTAFPDPSTLPEADVLIHCGDLTMIGGLSNYRRALDTLAACPAEVKLVIAGNHDVSLDVSWWDENLESDDEEEEPVRAHALFTSKQYTSRGVRFLEEGTREVALSDGRRFKVFASQYTPAFGGYAFGYPIEEDHFNGTESSRIPDNEGIDVIVTHGPPKPSDLEMQAFRLDLNDKQQHLGCPGLWGALERVKPKLHCFGHIHEGYGAQMATFEKGKPTIVEDIDVTGNENVLCVDGTVGNTLLVNAAIMRHGEEEPNKPWIVNMSL</sequence>
<organism evidence="2 3">
    <name type="scientific">Stachybotrys elegans</name>
    <dbReference type="NCBI Taxonomy" id="80388"/>
    <lineage>
        <taxon>Eukaryota</taxon>
        <taxon>Fungi</taxon>
        <taxon>Dikarya</taxon>
        <taxon>Ascomycota</taxon>
        <taxon>Pezizomycotina</taxon>
        <taxon>Sordariomycetes</taxon>
        <taxon>Hypocreomycetidae</taxon>
        <taxon>Hypocreales</taxon>
        <taxon>Stachybotryaceae</taxon>
        <taxon>Stachybotrys</taxon>
    </lineage>
</organism>
<dbReference type="CDD" id="cd07379">
    <property type="entry name" value="MPP_239FB"/>
    <property type="match status" value="1"/>
</dbReference>
<keyword evidence="3" id="KW-1185">Reference proteome</keyword>
<dbReference type="Pfam" id="PF00149">
    <property type="entry name" value="Metallophos"/>
    <property type="match status" value="1"/>
</dbReference>
<dbReference type="EMBL" id="JAGPNK010000030">
    <property type="protein sequence ID" value="KAH7303625.1"/>
    <property type="molecule type" value="Genomic_DNA"/>
</dbReference>
<protein>
    <submittedName>
        <fullName evidence="2">Ser/Thr protein phosphatase family protein</fullName>
    </submittedName>
</protein>
<dbReference type="PANTHER" id="PTHR12905">
    <property type="entry name" value="METALLOPHOSPHOESTERASE"/>
    <property type="match status" value="1"/>
</dbReference>
<dbReference type="InterPro" id="IPR029052">
    <property type="entry name" value="Metallo-depent_PP-like"/>
</dbReference>
<dbReference type="AlphaFoldDB" id="A0A8K0SGU4"/>
<dbReference type="SUPFAM" id="SSF56300">
    <property type="entry name" value="Metallo-dependent phosphatases"/>
    <property type="match status" value="1"/>
</dbReference>
<reference evidence="2" key="1">
    <citation type="journal article" date="2021" name="Nat. Commun.">
        <title>Genetic determinants of endophytism in the Arabidopsis root mycobiome.</title>
        <authorList>
            <person name="Mesny F."/>
            <person name="Miyauchi S."/>
            <person name="Thiergart T."/>
            <person name="Pickel B."/>
            <person name="Atanasova L."/>
            <person name="Karlsson M."/>
            <person name="Huettel B."/>
            <person name="Barry K.W."/>
            <person name="Haridas S."/>
            <person name="Chen C."/>
            <person name="Bauer D."/>
            <person name="Andreopoulos W."/>
            <person name="Pangilinan J."/>
            <person name="LaButti K."/>
            <person name="Riley R."/>
            <person name="Lipzen A."/>
            <person name="Clum A."/>
            <person name="Drula E."/>
            <person name="Henrissat B."/>
            <person name="Kohler A."/>
            <person name="Grigoriev I.V."/>
            <person name="Martin F.M."/>
            <person name="Hacquard S."/>
        </authorList>
    </citation>
    <scope>NUCLEOTIDE SEQUENCE</scope>
    <source>
        <strain evidence="2">MPI-CAGE-CH-0235</strain>
    </source>
</reference>
<accession>A0A8K0SGU4</accession>
<dbReference type="InterPro" id="IPR051693">
    <property type="entry name" value="UPF0046_metallophosphoest"/>
</dbReference>
<name>A0A8K0SGU4_9HYPO</name>
<dbReference type="GO" id="GO:0016787">
    <property type="term" value="F:hydrolase activity"/>
    <property type="evidence" value="ECO:0007669"/>
    <property type="project" value="InterPro"/>
</dbReference>
<evidence type="ECO:0000313" key="3">
    <source>
        <dbReference type="Proteomes" id="UP000813444"/>
    </source>
</evidence>
<dbReference type="Gene3D" id="3.60.21.10">
    <property type="match status" value="1"/>
</dbReference>
<feature type="domain" description="Calcineurin-like phosphoesterase" evidence="1">
    <location>
        <begin position="7"/>
        <end position="219"/>
    </location>
</feature>
<dbReference type="OrthoDB" id="630188at2759"/>
<dbReference type="PANTHER" id="PTHR12905:SF0">
    <property type="entry name" value="CALCINEURIN-LIKE PHOSPHOESTERASE DOMAIN-CONTAINING PROTEIN"/>
    <property type="match status" value="1"/>
</dbReference>
<evidence type="ECO:0000313" key="2">
    <source>
        <dbReference type="EMBL" id="KAH7303625.1"/>
    </source>
</evidence>
<evidence type="ECO:0000259" key="1">
    <source>
        <dbReference type="Pfam" id="PF00149"/>
    </source>
</evidence>
<dbReference type="Proteomes" id="UP000813444">
    <property type="component" value="Unassembled WGS sequence"/>
</dbReference>